<keyword evidence="3" id="KW-0443">Lipid metabolism</keyword>
<evidence type="ECO:0000259" key="4">
    <source>
        <dbReference type="SMART" id="SM00822"/>
    </source>
</evidence>
<dbReference type="InterPro" id="IPR050259">
    <property type="entry name" value="SDR"/>
</dbReference>
<accession>A0ABP8HPP9</accession>
<gene>
    <name evidence="5" type="primary">fabG</name>
    <name evidence="5" type="ORF">GCM10023184_41740</name>
</gene>
<evidence type="ECO:0000313" key="6">
    <source>
        <dbReference type="Proteomes" id="UP001501725"/>
    </source>
</evidence>
<keyword evidence="3" id="KW-0275">Fatty acid biosynthesis</keyword>
<dbReference type="NCBIfam" id="NF009466">
    <property type="entry name" value="PRK12826.1-2"/>
    <property type="match status" value="1"/>
</dbReference>
<proteinExistence type="inferred from homology"/>
<keyword evidence="2 3" id="KW-0560">Oxidoreductase</keyword>
<comment type="similarity">
    <text evidence="1 3">Belongs to the short-chain dehydrogenases/reductases (SDR) family.</text>
</comment>
<comment type="pathway">
    <text evidence="3">Lipid metabolism; fatty acid biosynthesis.</text>
</comment>
<dbReference type="PANTHER" id="PTHR42879">
    <property type="entry name" value="3-OXOACYL-(ACYL-CARRIER-PROTEIN) REDUCTASE"/>
    <property type="match status" value="1"/>
</dbReference>
<comment type="catalytic activity">
    <reaction evidence="3">
        <text>a (3R)-hydroxyacyl-[ACP] + NADP(+) = a 3-oxoacyl-[ACP] + NADPH + H(+)</text>
        <dbReference type="Rhea" id="RHEA:17397"/>
        <dbReference type="Rhea" id="RHEA-COMP:9916"/>
        <dbReference type="Rhea" id="RHEA-COMP:9945"/>
        <dbReference type="ChEBI" id="CHEBI:15378"/>
        <dbReference type="ChEBI" id="CHEBI:57783"/>
        <dbReference type="ChEBI" id="CHEBI:58349"/>
        <dbReference type="ChEBI" id="CHEBI:78776"/>
        <dbReference type="ChEBI" id="CHEBI:78827"/>
        <dbReference type="EC" id="1.1.1.100"/>
    </reaction>
</comment>
<reference evidence="6" key="1">
    <citation type="journal article" date="2019" name="Int. J. Syst. Evol. Microbiol.">
        <title>The Global Catalogue of Microorganisms (GCM) 10K type strain sequencing project: providing services to taxonomists for standard genome sequencing and annotation.</title>
        <authorList>
            <consortium name="The Broad Institute Genomics Platform"/>
            <consortium name="The Broad Institute Genome Sequencing Center for Infectious Disease"/>
            <person name="Wu L."/>
            <person name="Ma J."/>
        </authorList>
    </citation>
    <scope>NUCLEOTIDE SEQUENCE [LARGE SCALE GENOMIC DNA]</scope>
    <source>
        <strain evidence="6">JCM 17919</strain>
    </source>
</reference>
<keyword evidence="3" id="KW-0276">Fatty acid metabolism</keyword>
<keyword evidence="6" id="KW-1185">Reference proteome</keyword>
<comment type="caution">
    <text evidence="5">The sequence shown here is derived from an EMBL/GenBank/DDBJ whole genome shotgun (WGS) entry which is preliminary data.</text>
</comment>
<protein>
    <recommendedName>
        <fullName evidence="3">3-oxoacyl-[acyl-carrier-protein] reductase</fullName>
        <ecNumber evidence="3">1.1.1.100</ecNumber>
    </recommendedName>
</protein>
<keyword evidence="3" id="KW-0521">NADP</keyword>
<dbReference type="SMART" id="SM00822">
    <property type="entry name" value="PKS_KR"/>
    <property type="match status" value="1"/>
</dbReference>
<dbReference type="NCBIfam" id="TIGR01830">
    <property type="entry name" value="3oxo_ACP_reduc"/>
    <property type="match status" value="1"/>
</dbReference>
<dbReference type="Pfam" id="PF13561">
    <property type="entry name" value="adh_short_C2"/>
    <property type="match status" value="1"/>
</dbReference>
<dbReference type="InterPro" id="IPR036291">
    <property type="entry name" value="NAD(P)-bd_dom_sf"/>
</dbReference>
<dbReference type="RefSeq" id="WP_345257883.1">
    <property type="nucleotide sequence ID" value="NZ_BAABGY010000016.1"/>
</dbReference>
<sequence>MKLVANKVAIVTGAARGIGEGIALKLAEQGAHVAFTYVSEGSAEKAAALEEKLKGFGVNAKAYRSNAGDFAQCETLVNDVLKEFGSVDICVNNAGISKDNLLLRMTPEQWDDVMQTNLKSVFNMTKQVIRPMMKAKSGSIINMGSVIGVMGNAGQSSYAASKAGLIGFSKSVAKELGSRNIRCNVIAPGFVETDMTSYLKEGEQADKYKAGIPLGRFGSAEDIANVTLFLASDMANYVTGQVLNVDGGLLM</sequence>
<organism evidence="5 6">
    <name type="scientific">Flaviaesturariibacter amylovorans</name>
    <dbReference type="NCBI Taxonomy" id="1084520"/>
    <lineage>
        <taxon>Bacteria</taxon>
        <taxon>Pseudomonadati</taxon>
        <taxon>Bacteroidota</taxon>
        <taxon>Chitinophagia</taxon>
        <taxon>Chitinophagales</taxon>
        <taxon>Chitinophagaceae</taxon>
        <taxon>Flaviaestuariibacter</taxon>
    </lineage>
</organism>
<comment type="function">
    <text evidence="3">Catalyzes the NADPH-dependent reduction of beta-ketoacyl-ACP substrates to beta-hydroxyacyl-ACP products, the first reductive step in the elongation cycle of fatty acid biosynthesis.</text>
</comment>
<dbReference type="InterPro" id="IPR002347">
    <property type="entry name" value="SDR_fam"/>
</dbReference>
<evidence type="ECO:0000256" key="2">
    <source>
        <dbReference type="ARBA" id="ARBA00023002"/>
    </source>
</evidence>
<dbReference type="Gene3D" id="3.40.50.720">
    <property type="entry name" value="NAD(P)-binding Rossmann-like Domain"/>
    <property type="match status" value="1"/>
</dbReference>
<keyword evidence="3" id="KW-0444">Lipid biosynthesis</keyword>
<dbReference type="PRINTS" id="PR00081">
    <property type="entry name" value="GDHRDH"/>
</dbReference>
<dbReference type="EMBL" id="BAABGY010000016">
    <property type="protein sequence ID" value="GAA4342362.1"/>
    <property type="molecule type" value="Genomic_DNA"/>
</dbReference>
<dbReference type="SUPFAM" id="SSF51735">
    <property type="entry name" value="NAD(P)-binding Rossmann-fold domains"/>
    <property type="match status" value="1"/>
</dbReference>
<evidence type="ECO:0000256" key="1">
    <source>
        <dbReference type="ARBA" id="ARBA00006484"/>
    </source>
</evidence>
<dbReference type="InterPro" id="IPR057326">
    <property type="entry name" value="KR_dom"/>
</dbReference>
<dbReference type="PANTHER" id="PTHR42879:SF2">
    <property type="entry name" value="3-OXOACYL-[ACYL-CARRIER-PROTEIN] REDUCTASE FABG"/>
    <property type="match status" value="1"/>
</dbReference>
<comment type="subunit">
    <text evidence="3">Homotetramer.</text>
</comment>
<feature type="domain" description="Ketoreductase" evidence="4">
    <location>
        <begin position="7"/>
        <end position="194"/>
    </location>
</feature>
<dbReference type="PROSITE" id="PS00061">
    <property type="entry name" value="ADH_SHORT"/>
    <property type="match status" value="1"/>
</dbReference>
<dbReference type="EC" id="1.1.1.100" evidence="3"/>
<dbReference type="Proteomes" id="UP001501725">
    <property type="component" value="Unassembled WGS sequence"/>
</dbReference>
<dbReference type="InterPro" id="IPR011284">
    <property type="entry name" value="3oxo_ACP_reduc"/>
</dbReference>
<dbReference type="InterPro" id="IPR020904">
    <property type="entry name" value="Sc_DH/Rdtase_CS"/>
</dbReference>
<dbReference type="CDD" id="cd05333">
    <property type="entry name" value="BKR_SDR_c"/>
    <property type="match status" value="1"/>
</dbReference>
<evidence type="ECO:0000256" key="3">
    <source>
        <dbReference type="RuleBase" id="RU366074"/>
    </source>
</evidence>
<dbReference type="NCBIfam" id="NF005559">
    <property type="entry name" value="PRK07231.1"/>
    <property type="match status" value="1"/>
</dbReference>
<evidence type="ECO:0000313" key="5">
    <source>
        <dbReference type="EMBL" id="GAA4342362.1"/>
    </source>
</evidence>
<name>A0ABP8HPP9_9BACT</name>
<dbReference type="PRINTS" id="PR00080">
    <property type="entry name" value="SDRFAMILY"/>
</dbReference>